<organism evidence="2 3">
    <name type="scientific">Vitis vinifera</name>
    <name type="common">Grape</name>
    <dbReference type="NCBI Taxonomy" id="29760"/>
    <lineage>
        <taxon>Eukaryota</taxon>
        <taxon>Viridiplantae</taxon>
        <taxon>Streptophyta</taxon>
        <taxon>Embryophyta</taxon>
        <taxon>Tracheophyta</taxon>
        <taxon>Spermatophyta</taxon>
        <taxon>Magnoliopsida</taxon>
        <taxon>eudicotyledons</taxon>
        <taxon>Gunneridae</taxon>
        <taxon>Pentapetalae</taxon>
        <taxon>rosids</taxon>
        <taxon>Vitales</taxon>
        <taxon>Vitaceae</taxon>
        <taxon>Viteae</taxon>
        <taxon>Vitis</taxon>
    </lineage>
</organism>
<comment type="caution">
    <text evidence="2">The sequence shown here is derived from an EMBL/GenBank/DDBJ whole genome shotgun (WGS) entry which is preliminary data.</text>
</comment>
<gene>
    <name evidence="2" type="ORF">CK203_106477</name>
</gene>
<sequence>MPPRRTTSSQNSQANDGVPHSLEGLPPMNAEGLYKYFITFAALVECQARAAKTNGQGQSSSSRSSSFDEFKKLGPSYFSSSSNLTEVEAWILKMEKFFDVIDCSEEQKASYTTFMLEKEADPWWCMTKRLLDD</sequence>
<reference evidence="2 3" key="1">
    <citation type="journal article" date="2018" name="PLoS Genet.">
        <title>Population sequencing reveals clonal diversity and ancestral inbreeding in the grapevine cultivar Chardonnay.</title>
        <authorList>
            <person name="Roach M.J."/>
            <person name="Johnson D.L."/>
            <person name="Bohlmann J."/>
            <person name="van Vuuren H.J."/>
            <person name="Jones S.J."/>
            <person name="Pretorius I.S."/>
            <person name="Schmidt S.A."/>
            <person name="Borneman A.R."/>
        </authorList>
    </citation>
    <scope>NUCLEOTIDE SEQUENCE [LARGE SCALE GENOMIC DNA]</scope>
    <source>
        <strain evidence="3">cv. Chardonnay</strain>
        <tissue evidence="2">Leaf</tissue>
    </source>
</reference>
<name>A0A438CHV6_VITVI</name>
<evidence type="ECO:0008006" key="4">
    <source>
        <dbReference type="Google" id="ProtNLM"/>
    </source>
</evidence>
<dbReference type="AlphaFoldDB" id="A0A438CHV6"/>
<evidence type="ECO:0000313" key="2">
    <source>
        <dbReference type="EMBL" id="RVW22800.1"/>
    </source>
</evidence>
<protein>
    <recommendedName>
        <fullName evidence="4">Retrotransposon gag domain-containing protein</fullName>
    </recommendedName>
</protein>
<proteinExistence type="predicted"/>
<accession>A0A438CHV6</accession>
<feature type="compositionally biased region" description="Polar residues" evidence="1">
    <location>
        <begin position="1"/>
        <end position="15"/>
    </location>
</feature>
<dbReference type="EMBL" id="QGNW01002218">
    <property type="protein sequence ID" value="RVW22800.1"/>
    <property type="molecule type" value="Genomic_DNA"/>
</dbReference>
<feature type="region of interest" description="Disordered" evidence="1">
    <location>
        <begin position="1"/>
        <end position="24"/>
    </location>
</feature>
<evidence type="ECO:0000256" key="1">
    <source>
        <dbReference type="SAM" id="MobiDB-lite"/>
    </source>
</evidence>
<dbReference type="Proteomes" id="UP000288805">
    <property type="component" value="Unassembled WGS sequence"/>
</dbReference>
<evidence type="ECO:0000313" key="3">
    <source>
        <dbReference type="Proteomes" id="UP000288805"/>
    </source>
</evidence>